<evidence type="ECO:0000259" key="1">
    <source>
        <dbReference type="Pfam" id="PF04784"/>
    </source>
</evidence>
<gene>
    <name evidence="2" type="ORF">M0813_03599</name>
</gene>
<keyword evidence="3" id="KW-1185">Reference proteome</keyword>
<dbReference type="Pfam" id="PF04784">
    <property type="entry name" value="DUF547"/>
    <property type="match status" value="1"/>
</dbReference>
<sequence>MKSLYQYNNISKFIPFQRYAQKSALLKNVKLKQLNRNERICFFVNLFNTIALHSFIVNGIPKDRPSVEKFMKISIYQINNFFFSLNDILHGILRGNTHSKHNSPYFFLEMDERKRFSIKPTDPRIHFNIINFNFPSFLTIHRPGTMDIILNKITKCILQPLIYTNQKKLLMPKLFNQYESDFGGAEKILNWISKHLKNQMNWNKGHVYSVKLTCKSFKKTEITFNLESSLLRKLFSKRKKFNN</sequence>
<protein>
    <submittedName>
        <fullName evidence="2">Electron carrier/ protein disulfide oxidoreductase</fullName>
    </submittedName>
</protein>
<organism evidence="2 3">
    <name type="scientific">Anaeramoeba flamelloides</name>
    <dbReference type="NCBI Taxonomy" id="1746091"/>
    <lineage>
        <taxon>Eukaryota</taxon>
        <taxon>Metamonada</taxon>
        <taxon>Anaeramoebidae</taxon>
        <taxon>Anaeramoeba</taxon>
    </lineage>
</organism>
<feature type="domain" description="DUF547" evidence="1">
    <location>
        <begin position="31"/>
        <end position="133"/>
    </location>
</feature>
<accession>A0ABQ8XS64</accession>
<dbReference type="Proteomes" id="UP001150062">
    <property type="component" value="Unassembled WGS sequence"/>
</dbReference>
<reference evidence="2" key="1">
    <citation type="submission" date="2022-08" db="EMBL/GenBank/DDBJ databases">
        <title>Novel sulfate-reducing endosymbionts in the free-living metamonad Anaeramoeba.</title>
        <authorList>
            <person name="Jerlstrom-Hultqvist J."/>
            <person name="Cepicka I."/>
            <person name="Gallot-Lavallee L."/>
            <person name="Salas-Leiva D."/>
            <person name="Curtis B.A."/>
            <person name="Zahonova K."/>
            <person name="Pipaliya S."/>
            <person name="Dacks J."/>
            <person name="Roger A.J."/>
        </authorList>
    </citation>
    <scope>NUCLEOTIDE SEQUENCE</scope>
    <source>
        <strain evidence="2">Schooner1</strain>
    </source>
</reference>
<dbReference type="PANTHER" id="PTHR46361">
    <property type="entry name" value="ELECTRON CARRIER/ PROTEIN DISULFIDE OXIDOREDUCTASE"/>
    <property type="match status" value="1"/>
</dbReference>
<evidence type="ECO:0000313" key="3">
    <source>
        <dbReference type="Proteomes" id="UP001150062"/>
    </source>
</evidence>
<dbReference type="EMBL" id="JAOAOG010000257">
    <property type="protein sequence ID" value="KAJ6235452.1"/>
    <property type="molecule type" value="Genomic_DNA"/>
</dbReference>
<proteinExistence type="predicted"/>
<evidence type="ECO:0000313" key="2">
    <source>
        <dbReference type="EMBL" id="KAJ6235452.1"/>
    </source>
</evidence>
<comment type="caution">
    <text evidence="2">The sequence shown here is derived from an EMBL/GenBank/DDBJ whole genome shotgun (WGS) entry which is preliminary data.</text>
</comment>
<dbReference type="InterPro" id="IPR006869">
    <property type="entry name" value="DUF547"/>
</dbReference>
<name>A0ABQ8XS64_9EUKA</name>
<dbReference type="PANTHER" id="PTHR46361:SF3">
    <property type="entry name" value="ELECTRON CARRIER_ PROTEIN DISULFIDE OXIDOREDUCTASE"/>
    <property type="match status" value="1"/>
</dbReference>